<dbReference type="Proteomes" id="UP000479691">
    <property type="component" value="Unassembled WGS sequence"/>
</dbReference>
<evidence type="ECO:0000313" key="5">
    <source>
        <dbReference type="EMBL" id="KAF3158336.1"/>
    </source>
</evidence>
<dbReference type="EMBL" id="JAABOE010000216">
    <property type="protein sequence ID" value="KAF3158336.1"/>
    <property type="molecule type" value="Genomic_DNA"/>
</dbReference>
<dbReference type="PROSITE" id="PS50297">
    <property type="entry name" value="ANK_REP_REGION"/>
    <property type="match status" value="1"/>
</dbReference>
<keyword evidence="2 3" id="KW-0040">ANK repeat</keyword>
<dbReference type="SUPFAM" id="SSF48403">
    <property type="entry name" value="Ankyrin repeat"/>
    <property type="match status" value="1"/>
</dbReference>
<protein>
    <recommendedName>
        <fullName evidence="4">Clr5 domain-containing protein</fullName>
    </recommendedName>
</protein>
<evidence type="ECO:0000259" key="4">
    <source>
        <dbReference type="Pfam" id="PF14420"/>
    </source>
</evidence>
<dbReference type="PROSITE" id="PS50088">
    <property type="entry name" value="ANK_REPEAT"/>
    <property type="match status" value="1"/>
</dbReference>
<proteinExistence type="predicted"/>
<dbReference type="PANTHER" id="PTHR24198:SF165">
    <property type="entry name" value="ANKYRIN REPEAT-CONTAINING PROTEIN-RELATED"/>
    <property type="match status" value="1"/>
</dbReference>
<dbReference type="SMART" id="SM00248">
    <property type="entry name" value="ANK"/>
    <property type="match status" value="5"/>
</dbReference>
<dbReference type="Pfam" id="PF12796">
    <property type="entry name" value="Ank_2"/>
    <property type="match status" value="1"/>
</dbReference>
<evidence type="ECO:0000256" key="3">
    <source>
        <dbReference type="PROSITE-ProRule" id="PRU00023"/>
    </source>
</evidence>
<dbReference type="AlphaFoldDB" id="A0A7C8P236"/>
<feature type="domain" description="Clr5" evidence="4">
    <location>
        <begin position="21"/>
        <end position="71"/>
    </location>
</feature>
<keyword evidence="1" id="KW-0677">Repeat</keyword>
<sequence>MASKSTARHMSKRQSLLLLSEIDKHKNEIEFLYCVENLSLKQVVERINKTHNLNGKYHQYRDRLAAWRSRKNITKAEWVDVHRRLSERERLGRKSGAYVCLNEITIIPENRLKRGLDRHVTATDKIFMKAQEIAPIVECQISIQSPPSWSDFMLPIYRNITKAMLKNIPIKITEKSLLEILLPMVSQYPEGSLQVSTMNTNTYFVFLKYVMYSISNNLTPLGQIGCKLEDIDKRGYRRPFKALLSQKLTSITASCERLMPIFYSRGDDEFIEHVRESQPGLISYFSIIRGLLELSTDPQVLESWPSIEPNWDFVPYYPSGLFSPGAIRALPYKVCLRKICDELIEHVIQPTSLLEAKLFFHLCCRLEDFAPFFLVTPQNLVSALAVQHSEERIKSLLYILDTAQIQLLLKAGFRLDYGLEEKLLGVIILECNKSTREFWLKLWRRQQCLVSGRVATDSSNDNKIPVTDFIQIFYGAVQHIYNPKDIEKPESQSGTMLRWATEEYGDIMNDLLKNGLPEVALWEMLLIGHLVTLRPSSLNLLLEFHGHKYPRVYFEAYIFHIVHRMRYHPEKYLKIHYGREANYIDVLHMLLLRGVDVNFNLDSLISPILYMIQECSLFADIEYPKDFELESSVLDLLVKAGSDINAPLLYCPEKDIDTKRLWYLQHLRPVDMAYWGDFKEYFCYLLSQDVCLDRFPMKTMNSRHDWIPCPLFIQAAHDCDLEYVSEHWNTRMRWSDAPYLCLGGSDPLLGIEMEATYDIKAAEELLDLKDPTPTPEELLNLIAVLAVAEGRRSGMKGPVLTKTEIECGFALISTAIQNRWVKVDFKMPHHNNLHSPLCLSIIYDNIRFMEHLLNLKADPLVYCNIDMWQPRLSAVQLAAGVSLRLLKALVARGADVNQPPCHFQGSTALHEAIEKGKLSCLSYLLSKGADIHTLDTMERMFWIEFTGEQPVPGKSALEYAIFKGRIDAVSLILQAEPGCQLMALEFARKHHQSTIAMHIETWKPSSPENITEDIDEDIEMSL</sequence>
<dbReference type="PANTHER" id="PTHR24198">
    <property type="entry name" value="ANKYRIN REPEAT AND PROTEIN KINASE DOMAIN-CONTAINING PROTEIN"/>
    <property type="match status" value="1"/>
</dbReference>
<evidence type="ECO:0000256" key="1">
    <source>
        <dbReference type="ARBA" id="ARBA00022737"/>
    </source>
</evidence>
<dbReference type="InterPro" id="IPR036770">
    <property type="entry name" value="Ankyrin_rpt-contain_sf"/>
</dbReference>
<evidence type="ECO:0000313" key="6">
    <source>
        <dbReference type="Proteomes" id="UP000479691"/>
    </source>
</evidence>
<organism evidence="5 6">
    <name type="scientific">Orbilia oligospora</name>
    <name type="common">Nematode-trapping fungus</name>
    <name type="synonym">Arthrobotrys oligospora</name>
    <dbReference type="NCBI Taxonomy" id="2813651"/>
    <lineage>
        <taxon>Eukaryota</taxon>
        <taxon>Fungi</taxon>
        <taxon>Dikarya</taxon>
        <taxon>Ascomycota</taxon>
        <taxon>Pezizomycotina</taxon>
        <taxon>Orbiliomycetes</taxon>
        <taxon>Orbiliales</taxon>
        <taxon>Orbiliaceae</taxon>
        <taxon>Orbilia</taxon>
    </lineage>
</organism>
<evidence type="ECO:0000256" key="2">
    <source>
        <dbReference type="ARBA" id="ARBA00023043"/>
    </source>
</evidence>
<dbReference type="InterPro" id="IPR025676">
    <property type="entry name" value="Clr5_dom"/>
</dbReference>
<reference evidence="5 6" key="1">
    <citation type="submission" date="2019-06" db="EMBL/GenBank/DDBJ databases">
        <authorList>
            <person name="Palmer J.M."/>
        </authorList>
    </citation>
    <scope>NUCLEOTIDE SEQUENCE [LARGE SCALE GENOMIC DNA]</scope>
    <source>
        <strain evidence="5 6">TWF788</strain>
    </source>
</reference>
<comment type="caution">
    <text evidence="5">The sequence shown here is derived from an EMBL/GenBank/DDBJ whole genome shotgun (WGS) entry which is preliminary data.</text>
</comment>
<dbReference type="InterPro" id="IPR002110">
    <property type="entry name" value="Ankyrin_rpt"/>
</dbReference>
<gene>
    <name evidence="5" type="ORF">TWF788_004777</name>
</gene>
<accession>A0A7C8P236</accession>
<name>A0A7C8P236_ORBOL</name>
<feature type="repeat" description="ANK" evidence="3">
    <location>
        <begin position="904"/>
        <end position="936"/>
    </location>
</feature>
<dbReference type="Pfam" id="PF14420">
    <property type="entry name" value="Clr5"/>
    <property type="match status" value="1"/>
</dbReference>
<dbReference type="Gene3D" id="1.25.40.20">
    <property type="entry name" value="Ankyrin repeat-containing domain"/>
    <property type="match status" value="1"/>
</dbReference>